<dbReference type="AlphaFoldDB" id="A0A1G6KHM4"/>
<dbReference type="SUPFAM" id="SSF51658">
    <property type="entry name" value="Xylose isomerase-like"/>
    <property type="match status" value="1"/>
</dbReference>
<gene>
    <name evidence="6" type="ORF">SAMN04488597_104126</name>
</gene>
<dbReference type="Gene3D" id="3.20.20.150">
    <property type="entry name" value="Divalent-metal-dependent TIM barrel enzymes"/>
    <property type="match status" value="1"/>
</dbReference>
<proteinExistence type="predicted"/>
<keyword evidence="4 6" id="KW-0413">Isomerase</keyword>
<keyword evidence="5" id="KW-0684">Rhamnose metabolism</keyword>
<name>A0A1G6KHM4_9FIRM</name>
<protein>
    <submittedName>
        <fullName evidence="6">L-rhamnose isomerase (RhaA)</fullName>
    </submittedName>
</protein>
<accession>A0A1G6KHM4</accession>
<keyword evidence="1" id="KW-0963">Cytoplasm</keyword>
<evidence type="ECO:0000313" key="7">
    <source>
        <dbReference type="Proteomes" id="UP000324896"/>
    </source>
</evidence>
<dbReference type="Pfam" id="PF06134">
    <property type="entry name" value="RhaA"/>
    <property type="match status" value="1"/>
</dbReference>
<evidence type="ECO:0000256" key="4">
    <source>
        <dbReference type="ARBA" id="ARBA00023235"/>
    </source>
</evidence>
<keyword evidence="2" id="KW-0479">Metal-binding</keyword>
<dbReference type="InterPro" id="IPR009308">
    <property type="entry name" value="Rhamnose_isomerase"/>
</dbReference>
<evidence type="ECO:0000313" key="6">
    <source>
        <dbReference type="EMBL" id="SDC30579.1"/>
    </source>
</evidence>
<evidence type="ECO:0000256" key="3">
    <source>
        <dbReference type="ARBA" id="ARBA00023211"/>
    </source>
</evidence>
<evidence type="ECO:0000256" key="5">
    <source>
        <dbReference type="ARBA" id="ARBA00023308"/>
    </source>
</evidence>
<dbReference type="InterPro" id="IPR050337">
    <property type="entry name" value="L-rhamnose_isomerase"/>
</dbReference>
<dbReference type="GO" id="GO:0019301">
    <property type="term" value="P:rhamnose catabolic process"/>
    <property type="evidence" value="ECO:0007669"/>
    <property type="project" value="TreeGrafter"/>
</dbReference>
<sequence length="75" mass="9000">MLKALLKAILEPTEKLKEMELDGDYTSRLALTEEFKTYPWQAVWNYYCYKNDIPVSNDFLDEIWKYEEEVLSGRN</sequence>
<dbReference type="PANTHER" id="PTHR30268">
    <property type="entry name" value="L-RHAMNOSE ISOMERASE"/>
    <property type="match status" value="1"/>
</dbReference>
<dbReference type="PANTHER" id="PTHR30268:SF0">
    <property type="entry name" value="L-RHAMNOSE ISOMERASE"/>
    <property type="match status" value="1"/>
</dbReference>
<dbReference type="Proteomes" id="UP000324896">
    <property type="component" value="Unassembled WGS sequence"/>
</dbReference>
<reference evidence="6 7" key="1">
    <citation type="submission" date="2016-10" db="EMBL/GenBank/DDBJ databases">
        <authorList>
            <person name="Varghese N."/>
            <person name="Submissions S."/>
        </authorList>
    </citation>
    <scope>NUCLEOTIDE SEQUENCE [LARGE SCALE GENOMIC DNA]</scope>
    <source>
        <strain evidence="6 7">WG10</strain>
    </source>
</reference>
<dbReference type="GO" id="GO:0030145">
    <property type="term" value="F:manganese ion binding"/>
    <property type="evidence" value="ECO:0007669"/>
    <property type="project" value="InterPro"/>
</dbReference>
<dbReference type="GO" id="GO:0008740">
    <property type="term" value="F:L-rhamnose isomerase activity"/>
    <property type="evidence" value="ECO:0007669"/>
    <property type="project" value="InterPro"/>
</dbReference>
<keyword evidence="3" id="KW-0464">Manganese</keyword>
<dbReference type="InterPro" id="IPR036237">
    <property type="entry name" value="Xyl_isomerase-like_sf"/>
</dbReference>
<evidence type="ECO:0000256" key="1">
    <source>
        <dbReference type="ARBA" id="ARBA00022490"/>
    </source>
</evidence>
<organism evidence="6 7">
    <name type="scientific">Halanaerobium congolense</name>
    <dbReference type="NCBI Taxonomy" id="54121"/>
    <lineage>
        <taxon>Bacteria</taxon>
        <taxon>Bacillati</taxon>
        <taxon>Bacillota</taxon>
        <taxon>Clostridia</taxon>
        <taxon>Halanaerobiales</taxon>
        <taxon>Halanaerobiaceae</taxon>
        <taxon>Halanaerobium</taxon>
    </lineage>
</organism>
<dbReference type="GO" id="GO:0019324">
    <property type="term" value="P:L-lyxose metabolic process"/>
    <property type="evidence" value="ECO:0007669"/>
    <property type="project" value="TreeGrafter"/>
</dbReference>
<evidence type="ECO:0000256" key="2">
    <source>
        <dbReference type="ARBA" id="ARBA00022723"/>
    </source>
</evidence>
<dbReference type="EMBL" id="FMYT01000004">
    <property type="protein sequence ID" value="SDC30579.1"/>
    <property type="molecule type" value="Genomic_DNA"/>
</dbReference>